<dbReference type="PANTHER" id="PTHR21047:SF2">
    <property type="entry name" value="THYMIDINE DIPHOSPHO-4-KETO-RHAMNOSE 3,5-EPIMERASE"/>
    <property type="match status" value="1"/>
</dbReference>
<dbReference type="PANTHER" id="PTHR21047">
    <property type="entry name" value="DTDP-6-DEOXY-D-GLUCOSE-3,5 EPIMERASE"/>
    <property type="match status" value="1"/>
</dbReference>
<feature type="site" description="Participates in a stacking interaction with the thymidine ring of dTDP-4-oxo-6-deoxyglucose" evidence="8">
    <location>
        <position position="122"/>
    </location>
</feature>
<evidence type="ECO:0000256" key="4">
    <source>
        <dbReference type="ARBA" id="ARBA00019595"/>
    </source>
</evidence>
<dbReference type="GO" id="GO:0008830">
    <property type="term" value="F:dTDP-4-dehydrorhamnose 3,5-epimerase activity"/>
    <property type="evidence" value="ECO:0007669"/>
    <property type="project" value="UniProtKB-EC"/>
</dbReference>
<feature type="domain" description="Capsular polysaccharide assembling protein CapF C-terminal" evidence="9">
    <location>
        <begin position="9"/>
        <end position="129"/>
    </location>
</feature>
<dbReference type="InterPro" id="IPR000888">
    <property type="entry name" value="RmlC-like"/>
</dbReference>
<dbReference type="InterPro" id="IPR029303">
    <property type="entry name" value="CapF_C"/>
</dbReference>
<evidence type="ECO:0000259" key="9">
    <source>
        <dbReference type="Pfam" id="PF14667"/>
    </source>
</evidence>
<evidence type="ECO:0000256" key="1">
    <source>
        <dbReference type="ARBA" id="ARBA00001298"/>
    </source>
</evidence>
<evidence type="ECO:0000256" key="8">
    <source>
        <dbReference type="PIRSR" id="PIRSR600888-3"/>
    </source>
</evidence>
<dbReference type="AlphaFoldDB" id="A0A7C5QP16"/>
<name>A0A7C5QP16_9PROT</name>
<dbReference type="Proteomes" id="UP000885830">
    <property type="component" value="Unassembled WGS sequence"/>
</dbReference>
<evidence type="ECO:0000256" key="6">
    <source>
        <dbReference type="ARBA" id="ARBA00031424"/>
    </source>
</evidence>
<dbReference type="GO" id="GO:0000271">
    <property type="term" value="P:polysaccharide biosynthetic process"/>
    <property type="evidence" value="ECO:0007669"/>
    <property type="project" value="TreeGrafter"/>
</dbReference>
<dbReference type="EMBL" id="DRMJ01000179">
    <property type="protein sequence ID" value="HHL42681.1"/>
    <property type="molecule type" value="Genomic_DNA"/>
</dbReference>
<comment type="catalytic activity">
    <reaction evidence="1">
        <text>dTDP-4-dehydro-6-deoxy-alpha-D-glucose = dTDP-4-dehydro-beta-L-rhamnose</text>
        <dbReference type="Rhea" id="RHEA:16969"/>
        <dbReference type="ChEBI" id="CHEBI:57649"/>
        <dbReference type="ChEBI" id="CHEBI:62830"/>
        <dbReference type="EC" id="5.1.3.13"/>
    </reaction>
</comment>
<dbReference type="EC" id="5.1.3.13" evidence="3"/>
<evidence type="ECO:0000256" key="2">
    <source>
        <dbReference type="ARBA" id="ARBA00001997"/>
    </source>
</evidence>
<dbReference type="GO" id="GO:0005829">
    <property type="term" value="C:cytosol"/>
    <property type="evidence" value="ECO:0007669"/>
    <property type="project" value="TreeGrafter"/>
</dbReference>
<reference evidence="10" key="1">
    <citation type="journal article" date="2020" name="mSystems">
        <title>Genome- and Community-Level Interaction Insights into Carbon Utilization and Element Cycling Functions of Hydrothermarchaeota in Hydrothermal Sediment.</title>
        <authorList>
            <person name="Zhou Z."/>
            <person name="Liu Y."/>
            <person name="Xu W."/>
            <person name="Pan J."/>
            <person name="Luo Z.H."/>
            <person name="Li M."/>
        </authorList>
    </citation>
    <scope>NUCLEOTIDE SEQUENCE [LARGE SCALE GENOMIC DNA]</scope>
    <source>
        <strain evidence="10">HyVt-485</strain>
    </source>
</reference>
<gene>
    <name evidence="10" type="ORF">ENJ42_03610</name>
</gene>
<dbReference type="Pfam" id="PF14667">
    <property type="entry name" value="Polysacc_synt_C"/>
    <property type="match status" value="1"/>
</dbReference>
<dbReference type="InterPro" id="IPR011051">
    <property type="entry name" value="RmlC_Cupin_sf"/>
</dbReference>
<evidence type="ECO:0000256" key="3">
    <source>
        <dbReference type="ARBA" id="ARBA00012098"/>
    </source>
</evidence>
<sequence length="149" mass="17349">MNPRAMTTHIDDRGSLTEMLDPRWGWSDDPIVYAYNCTIRPGVVKGWALHLKHQDRYFLVRGELELVLFDVRPQSRTYGQICKFYLSEKKPQIINIPTHVWHADRNIGDVDAMIINFPTIPYDHEKPDKLRLPLDTPLIPHNFGDAVGW</sequence>
<dbReference type="Gene3D" id="2.60.120.10">
    <property type="entry name" value="Jelly Rolls"/>
    <property type="match status" value="1"/>
</dbReference>
<proteinExistence type="predicted"/>
<evidence type="ECO:0000313" key="10">
    <source>
        <dbReference type="EMBL" id="HHL42681.1"/>
    </source>
</evidence>
<dbReference type="SUPFAM" id="SSF51182">
    <property type="entry name" value="RmlC-like cupins"/>
    <property type="match status" value="1"/>
</dbReference>
<comment type="function">
    <text evidence="2">Catalyzes the epimerization of the C3' and C5'positions of dTDP-6-deoxy-D-xylo-4-hexulose, forming dTDP-6-deoxy-L-lyxo-4-hexulose.</text>
</comment>
<protein>
    <recommendedName>
        <fullName evidence="4">dTDP-4-dehydrorhamnose 3,5-epimerase</fullName>
        <ecNumber evidence="3">5.1.3.13</ecNumber>
    </recommendedName>
    <alternativeName>
        <fullName evidence="6">Thymidine diphospho-4-keto-rhamnose 3,5-epimerase</fullName>
    </alternativeName>
    <alternativeName>
        <fullName evidence="5">dTDP-4-keto-6-deoxyglucose 3,5-epimerase</fullName>
    </alternativeName>
    <alternativeName>
        <fullName evidence="7">dTDP-6-deoxy-D-xylo-4-hexulose 3,5-epimerase</fullName>
    </alternativeName>
</protein>
<accession>A0A7C5QP16</accession>
<evidence type="ECO:0000256" key="7">
    <source>
        <dbReference type="ARBA" id="ARBA00033311"/>
    </source>
</evidence>
<comment type="caution">
    <text evidence="10">The sequence shown here is derived from an EMBL/GenBank/DDBJ whole genome shotgun (WGS) entry which is preliminary data.</text>
</comment>
<organism evidence="10">
    <name type="scientific">Hellea balneolensis</name>
    <dbReference type="NCBI Taxonomy" id="287478"/>
    <lineage>
        <taxon>Bacteria</taxon>
        <taxon>Pseudomonadati</taxon>
        <taxon>Pseudomonadota</taxon>
        <taxon>Alphaproteobacteria</taxon>
        <taxon>Maricaulales</taxon>
        <taxon>Robiginitomaculaceae</taxon>
        <taxon>Hellea</taxon>
    </lineage>
</organism>
<evidence type="ECO:0000256" key="5">
    <source>
        <dbReference type="ARBA" id="ARBA00029758"/>
    </source>
</evidence>
<dbReference type="InterPro" id="IPR014710">
    <property type="entry name" value="RmlC-like_jellyroll"/>
</dbReference>